<evidence type="ECO:0000313" key="3">
    <source>
        <dbReference type="Proteomes" id="UP000287296"/>
    </source>
</evidence>
<dbReference type="RefSeq" id="WP_126646534.1">
    <property type="nucleotide sequence ID" value="NZ_QYTW02000006.1"/>
</dbReference>
<name>A0A429XAL5_SIMTE</name>
<organism evidence="2 3">
    <name type="scientific">Siminovitchia terrae</name>
    <name type="common">Bacillus terrae</name>
    <dbReference type="NCBI Taxonomy" id="1914933"/>
    <lineage>
        <taxon>Bacteria</taxon>
        <taxon>Bacillati</taxon>
        <taxon>Bacillota</taxon>
        <taxon>Bacilli</taxon>
        <taxon>Bacillales</taxon>
        <taxon>Bacillaceae</taxon>
        <taxon>Siminovitchia</taxon>
    </lineage>
</organism>
<accession>A0A429XAL5</accession>
<dbReference type="SMART" id="SM00530">
    <property type="entry name" value="HTH_XRE"/>
    <property type="match status" value="1"/>
</dbReference>
<dbReference type="InterPro" id="IPR010982">
    <property type="entry name" value="Lambda_DNA-bd_dom_sf"/>
</dbReference>
<evidence type="ECO:0000259" key="1">
    <source>
        <dbReference type="PROSITE" id="PS50943"/>
    </source>
</evidence>
<dbReference type="EMBL" id="QYTW02000006">
    <property type="protein sequence ID" value="RST60103.1"/>
    <property type="molecule type" value="Genomic_DNA"/>
</dbReference>
<reference evidence="2 3" key="1">
    <citation type="submission" date="2018-12" db="EMBL/GenBank/DDBJ databases">
        <authorList>
            <person name="Sun L."/>
            <person name="Chen Z."/>
        </authorList>
    </citation>
    <scope>NUCLEOTIDE SEQUENCE [LARGE SCALE GENOMIC DNA]</scope>
    <source>
        <strain evidence="2 3">LMG 29736</strain>
    </source>
</reference>
<dbReference type="GO" id="GO:0003677">
    <property type="term" value="F:DNA binding"/>
    <property type="evidence" value="ECO:0007669"/>
    <property type="project" value="InterPro"/>
</dbReference>
<gene>
    <name evidence="2" type="ORF">D5F11_008540</name>
</gene>
<dbReference type="CDD" id="cd00093">
    <property type="entry name" value="HTH_XRE"/>
    <property type="match status" value="1"/>
</dbReference>
<dbReference type="InterPro" id="IPR001387">
    <property type="entry name" value="Cro/C1-type_HTH"/>
</dbReference>
<dbReference type="Pfam" id="PF01381">
    <property type="entry name" value="HTH_3"/>
    <property type="match status" value="1"/>
</dbReference>
<dbReference type="PROSITE" id="PS50943">
    <property type="entry name" value="HTH_CROC1"/>
    <property type="match status" value="1"/>
</dbReference>
<dbReference type="Gene3D" id="1.10.260.40">
    <property type="entry name" value="lambda repressor-like DNA-binding domains"/>
    <property type="match status" value="1"/>
</dbReference>
<dbReference type="SUPFAM" id="SSF47413">
    <property type="entry name" value="lambda repressor-like DNA-binding domains"/>
    <property type="match status" value="1"/>
</dbReference>
<evidence type="ECO:0000313" key="2">
    <source>
        <dbReference type="EMBL" id="RST60103.1"/>
    </source>
</evidence>
<sequence length="87" mass="10233">MRTLGETLREARIKKDMTIRLLAKVLNVREHYISDIERNVRTPAELLLFRMSDVLEIDINYLLMLLINQKVSSLEIASLKKSRYSKN</sequence>
<feature type="domain" description="HTH cro/C1-type" evidence="1">
    <location>
        <begin position="8"/>
        <end position="62"/>
    </location>
</feature>
<dbReference type="AlphaFoldDB" id="A0A429XAL5"/>
<proteinExistence type="predicted"/>
<dbReference type="OrthoDB" id="9812960at2"/>
<comment type="caution">
    <text evidence="2">The sequence shown here is derived from an EMBL/GenBank/DDBJ whole genome shotgun (WGS) entry which is preliminary data.</text>
</comment>
<protein>
    <submittedName>
        <fullName evidence="2">XRE family transcriptional regulator</fullName>
    </submittedName>
</protein>
<dbReference type="Proteomes" id="UP000287296">
    <property type="component" value="Unassembled WGS sequence"/>
</dbReference>